<evidence type="ECO:0000256" key="7">
    <source>
        <dbReference type="ARBA" id="ARBA00023242"/>
    </source>
</evidence>
<feature type="compositionally biased region" description="Low complexity" evidence="10">
    <location>
        <begin position="1"/>
        <end position="19"/>
    </location>
</feature>
<evidence type="ECO:0000256" key="5">
    <source>
        <dbReference type="ARBA" id="ARBA00023159"/>
    </source>
</evidence>
<dbReference type="GO" id="GO:0003712">
    <property type="term" value="F:transcription coregulator activity"/>
    <property type="evidence" value="ECO:0007669"/>
    <property type="project" value="InterPro"/>
</dbReference>
<dbReference type="InParanoid" id="A0A2T3AJK4"/>
<proteinExistence type="inferred from homology"/>
<dbReference type="EMBL" id="KZ678381">
    <property type="protein sequence ID" value="PSS00757.1"/>
    <property type="molecule type" value="Genomic_DNA"/>
</dbReference>
<dbReference type="Proteomes" id="UP000241462">
    <property type="component" value="Unassembled WGS sequence"/>
</dbReference>
<comment type="subunit">
    <text evidence="9">Component of the Mediator complex.</text>
</comment>
<evidence type="ECO:0000256" key="10">
    <source>
        <dbReference type="SAM" id="MobiDB-lite"/>
    </source>
</evidence>
<feature type="compositionally biased region" description="Polar residues" evidence="10">
    <location>
        <begin position="21"/>
        <end position="54"/>
    </location>
</feature>
<gene>
    <name evidence="9" type="primary">MED19</name>
    <name evidence="11" type="ORF">BD289DRAFT_6873</name>
</gene>
<reference evidence="11 12" key="1">
    <citation type="journal article" date="2018" name="Mycol. Prog.">
        <title>Coniella lustricola, a new species from submerged detritus.</title>
        <authorList>
            <person name="Raudabaugh D.B."/>
            <person name="Iturriaga T."/>
            <person name="Carver A."/>
            <person name="Mondo S."/>
            <person name="Pangilinan J."/>
            <person name="Lipzen A."/>
            <person name="He G."/>
            <person name="Amirebrahimi M."/>
            <person name="Grigoriev I.V."/>
            <person name="Miller A.N."/>
        </authorList>
    </citation>
    <scope>NUCLEOTIDE SEQUENCE [LARGE SCALE GENOMIC DNA]</scope>
    <source>
        <strain evidence="11 12">B22-T-1</strain>
    </source>
</reference>
<feature type="compositionally biased region" description="Basic and acidic residues" evidence="10">
    <location>
        <begin position="70"/>
        <end position="87"/>
    </location>
</feature>
<evidence type="ECO:0000256" key="4">
    <source>
        <dbReference type="ARBA" id="ARBA00023015"/>
    </source>
</evidence>
<keyword evidence="4 9" id="KW-0805">Transcription regulation</keyword>
<keyword evidence="6 9" id="KW-0804">Transcription</keyword>
<evidence type="ECO:0000256" key="6">
    <source>
        <dbReference type="ARBA" id="ARBA00023163"/>
    </source>
</evidence>
<feature type="region of interest" description="Disordered" evidence="10">
    <location>
        <begin position="236"/>
        <end position="318"/>
    </location>
</feature>
<comment type="function">
    <text evidence="9">Component of the Mediator complex, a coactivator involved in the regulated transcription of nearly all RNA polymerase II-dependent genes. Mediator functions as a bridge to convey information from gene-specific regulatory proteins to the basal RNA polymerase II transcription machinery. Mediator is recruited to promoters by direct interactions with regulatory proteins and serves as a scaffold for the assembly of a functional preinitiation complex with RNA polymerase II and the general transcription factors.</text>
</comment>
<comment type="subcellular location">
    <subcellularLocation>
        <location evidence="1 9">Nucleus</location>
    </subcellularLocation>
</comment>
<dbReference type="OrthoDB" id="2160599at2759"/>
<keyword evidence="12" id="KW-1185">Reference proteome</keyword>
<evidence type="ECO:0000256" key="8">
    <source>
        <dbReference type="ARBA" id="ARBA00032018"/>
    </source>
</evidence>
<protein>
    <recommendedName>
        <fullName evidence="3 9">Mediator of RNA polymerase II transcription subunit 19</fullName>
    </recommendedName>
    <alternativeName>
        <fullName evidence="8 9">Mediator complex subunit 19</fullName>
    </alternativeName>
</protein>
<dbReference type="InterPro" id="IPR013942">
    <property type="entry name" value="Mediator_Med19_fun"/>
</dbReference>
<evidence type="ECO:0000313" key="12">
    <source>
        <dbReference type="Proteomes" id="UP000241462"/>
    </source>
</evidence>
<dbReference type="STRING" id="2025994.A0A2T3AJK4"/>
<evidence type="ECO:0000256" key="9">
    <source>
        <dbReference type="RuleBase" id="RU364151"/>
    </source>
</evidence>
<keyword evidence="7 9" id="KW-0539">Nucleus</keyword>
<name>A0A2T3AJK4_9PEZI</name>
<evidence type="ECO:0000256" key="3">
    <source>
        <dbReference type="ARBA" id="ARBA00019615"/>
    </source>
</evidence>
<evidence type="ECO:0000313" key="11">
    <source>
        <dbReference type="EMBL" id="PSS00757.1"/>
    </source>
</evidence>
<evidence type="ECO:0000256" key="2">
    <source>
        <dbReference type="ARBA" id="ARBA00009259"/>
    </source>
</evidence>
<dbReference type="Pfam" id="PF08633">
    <property type="entry name" value="Rox3"/>
    <property type="match status" value="1"/>
</dbReference>
<keyword evidence="5 9" id="KW-0010">Activator</keyword>
<evidence type="ECO:0000256" key="1">
    <source>
        <dbReference type="ARBA" id="ARBA00004123"/>
    </source>
</evidence>
<accession>A0A2T3AJK4</accession>
<feature type="region of interest" description="Disordered" evidence="10">
    <location>
        <begin position="1"/>
        <end position="88"/>
    </location>
</feature>
<sequence>MSSLHPQTPQSPSQNSPSTMDPASTINSTISSFTATLPTPAHSINGSNIPSEANQDVIMGEDTPQKRKRESGDVGEQDREKRVHTDDGIPSIQAIHENVGEKYLLLKQTWKPAQPVLSADLFDLYGLAGLAGEVARVLPDGTKNAMRKTYKGQIKKLGLTGHFDAIKKEPNDPEGFLSLIDCPPQEWEVLFVNGKEIGSGLRPEVQRALPKATTMARGPIGKDKWDSSVLADFAGDRGVRGSSSKATAPGTPLHPASAGVPRLKGQGLGGPDAARPRRVGKKRSYGDNSYEGYGDSFQDEETGAETGYSTGEGEGNRRRKKVLRALTSAYACILVQSHVLTRCRMLSPAWVHPANFLVTPALVC</sequence>
<dbReference type="GO" id="GO:0006357">
    <property type="term" value="P:regulation of transcription by RNA polymerase II"/>
    <property type="evidence" value="ECO:0007669"/>
    <property type="project" value="InterPro"/>
</dbReference>
<dbReference type="GO" id="GO:0016592">
    <property type="term" value="C:mediator complex"/>
    <property type="evidence" value="ECO:0007669"/>
    <property type="project" value="InterPro"/>
</dbReference>
<comment type="similarity">
    <text evidence="2 9">Belongs to the Mediator complex subunit 19 family.</text>
</comment>
<dbReference type="AlphaFoldDB" id="A0A2T3AJK4"/>
<organism evidence="11 12">
    <name type="scientific">Coniella lustricola</name>
    <dbReference type="NCBI Taxonomy" id="2025994"/>
    <lineage>
        <taxon>Eukaryota</taxon>
        <taxon>Fungi</taxon>
        <taxon>Dikarya</taxon>
        <taxon>Ascomycota</taxon>
        <taxon>Pezizomycotina</taxon>
        <taxon>Sordariomycetes</taxon>
        <taxon>Sordariomycetidae</taxon>
        <taxon>Diaporthales</taxon>
        <taxon>Schizoparmaceae</taxon>
        <taxon>Coniella</taxon>
    </lineage>
</organism>